<dbReference type="AlphaFoldDB" id="A0A6N6RFH9"/>
<reference evidence="1 2" key="1">
    <citation type="submission" date="2019-09" db="EMBL/GenBank/DDBJ databases">
        <title>Genomes of family Cryomorphaceae.</title>
        <authorList>
            <person name="Bowman J.P."/>
        </authorList>
    </citation>
    <scope>NUCLEOTIDE SEQUENCE [LARGE SCALE GENOMIC DNA]</scope>
    <source>
        <strain evidence="1 2">LMG 25704</strain>
    </source>
</reference>
<gene>
    <name evidence="1" type="ORF">F8C67_08520</name>
</gene>
<proteinExistence type="predicted"/>
<sequence length="348" mass="40648">MKRKNRDFEYDIAISLSAEDLKYAKSMIAELNPHLKTFLYSENQEDLIGKDGNIEFADIFRSRARVVVILSGKLWGKTFNTEIEQSAIIERVKEEGFGFIVVIPLDKDSLPQWYPTSRIYADPHIHDVKEITRLLEFKFTHQEGVLEEVTTADRIKDFKKKIENRKSHIHYLQSTDSFEPAKAEMNQFIKGFNQEISVLKEAQLGVALHYKEILNETLGFSNTEGHIGLLRRQLNVSIHSSRISPDNQSSRLYLLRLTYCTVEQSSYGRVLNPQKERKYYYNDSGSEYRGWSERLNIGQSIPTMKSQLYYRDSEYFDLGPIITTERMVRSISDWLLDGLEDEFREELE</sequence>
<dbReference type="Proteomes" id="UP000468650">
    <property type="component" value="Unassembled WGS sequence"/>
</dbReference>
<dbReference type="InterPro" id="IPR035897">
    <property type="entry name" value="Toll_tir_struct_dom_sf"/>
</dbReference>
<dbReference type="RefSeq" id="WP_151667415.1">
    <property type="nucleotide sequence ID" value="NZ_WBVO01000006.1"/>
</dbReference>
<keyword evidence="2" id="KW-1185">Reference proteome</keyword>
<evidence type="ECO:0000313" key="1">
    <source>
        <dbReference type="EMBL" id="KAB2809915.1"/>
    </source>
</evidence>
<dbReference type="OrthoDB" id="8203997at2"/>
<accession>A0A6N6RFH9</accession>
<name>A0A6N6RFH9_9FLAO</name>
<evidence type="ECO:0000313" key="2">
    <source>
        <dbReference type="Proteomes" id="UP000468650"/>
    </source>
</evidence>
<protein>
    <recommendedName>
        <fullName evidence="3">Toll/interleukin-1 receptor domain-containing protein</fullName>
    </recommendedName>
</protein>
<organism evidence="1 2">
    <name type="scientific">Phaeocystidibacter luteus</name>
    <dbReference type="NCBI Taxonomy" id="911197"/>
    <lineage>
        <taxon>Bacteria</taxon>
        <taxon>Pseudomonadati</taxon>
        <taxon>Bacteroidota</taxon>
        <taxon>Flavobacteriia</taxon>
        <taxon>Flavobacteriales</taxon>
        <taxon>Phaeocystidibacteraceae</taxon>
        <taxon>Phaeocystidibacter</taxon>
    </lineage>
</organism>
<dbReference type="SUPFAM" id="SSF52200">
    <property type="entry name" value="Toll/Interleukin receptor TIR domain"/>
    <property type="match status" value="1"/>
</dbReference>
<dbReference type="EMBL" id="WBVO01000006">
    <property type="protein sequence ID" value="KAB2809915.1"/>
    <property type="molecule type" value="Genomic_DNA"/>
</dbReference>
<comment type="caution">
    <text evidence="1">The sequence shown here is derived from an EMBL/GenBank/DDBJ whole genome shotgun (WGS) entry which is preliminary data.</text>
</comment>
<evidence type="ECO:0008006" key="3">
    <source>
        <dbReference type="Google" id="ProtNLM"/>
    </source>
</evidence>